<dbReference type="SUPFAM" id="SSF69118">
    <property type="entry name" value="AhpD-like"/>
    <property type="match status" value="1"/>
</dbReference>
<evidence type="ECO:0000313" key="3">
    <source>
        <dbReference type="Proteomes" id="UP000031838"/>
    </source>
</evidence>
<name>A0A0B6SBB6_BURPL</name>
<reference evidence="3" key="1">
    <citation type="submission" date="2011-03" db="EMBL/GenBank/DDBJ databases">
        <authorList>
            <person name="Voget S."/>
            <person name="Streit W.R."/>
            <person name="Jaeger K.E."/>
            <person name="Daniel R."/>
        </authorList>
    </citation>
    <scope>NUCLEOTIDE SEQUENCE [LARGE SCALE GENOMIC DNA]</scope>
    <source>
        <strain evidence="3">PG1</strain>
    </source>
</reference>
<dbReference type="RefSeq" id="WP_042627984.1">
    <property type="nucleotide sequence ID" value="NZ_CP002581.1"/>
</dbReference>
<organism evidence="2 3">
    <name type="scientific">Burkholderia plantarii</name>
    <dbReference type="NCBI Taxonomy" id="41899"/>
    <lineage>
        <taxon>Bacteria</taxon>
        <taxon>Pseudomonadati</taxon>
        <taxon>Pseudomonadota</taxon>
        <taxon>Betaproteobacteria</taxon>
        <taxon>Burkholderiales</taxon>
        <taxon>Burkholderiaceae</taxon>
        <taxon>Burkholderia</taxon>
    </lineage>
</organism>
<gene>
    <name evidence="2" type="ORF">BGL_2c14940</name>
</gene>
<dbReference type="AlphaFoldDB" id="A0A0B6SBB6"/>
<dbReference type="InterPro" id="IPR004675">
    <property type="entry name" value="AhpD_core"/>
</dbReference>
<protein>
    <recommendedName>
        <fullName evidence="1">Carboxymuconolactone decarboxylase-like domain-containing protein</fullName>
    </recommendedName>
</protein>
<feature type="domain" description="Carboxymuconolactone decarboxylase-like" evidence="1">
    <location>
        <begin position="41"/>
        <end position="99"/>
    </location>
</feature>
<reference evidence="2 3" key="2">
    <citation type="journal article" date="2016" name="Appl. Microbiol. Biotechnol.">
        <title>Mutations improving production and secretion of extracellular lipase by Burkholderia glumae PG1.</title>
        <authorList>
            <person name="Knapp A."/>
            <person name="Voget S."/>
            <person name="Gao R."/>
            <person name="Zaburannyi N."/>
            <person name="Krysciak D."/>
            <person name="Breuer M."/>
            <person name="Hauer B."/>
            <person name="Streit W.R."/>
            <person name="Muller R."/>
            <person name="Daniel R."/>
            <person name="Jaeger K.E."/>
        </authorList>
    </citation>
    <scope>NUCLEOTIDE SEQUENCE [LARGE SCALE GENOMIC DNA]</scope>
    <source>
        <strain evidence="2 3">PG1</strain>
    </source>
</reference>
<dbReference type="Gene3D" id="1.20.1290.10">
    <property type="entry name" value="AhpD-like"/>
    <property type="match status" value="1"/>
</dbReference>
<sequence>MSRLHIPTRDEAPANSKPILDIVYQKLGVVPNLYRLIGSSPAALAAFAAFQDGLSKTLDPGNRERIALVVAQINGSDYCLSAHSYLAINFARLSPDEIALNRGGGAKDPKAAALVKFAARVAEQRGHIVDADVLAVRQAGFNDAQIVEIVAQVAVNVFTNYLNEVARTRIDFPVAPSLAPRAQATAAG</sequence>
<evidence type="ECO:0000259" key="1">
    <source>
        <dbReference type="Pfam" id="PF02627"/>
    </source>
</evidence>
<dbReference type="EMBL" id="CP002581">
    <property type="protein sequence ID" value="AJK49561.1"/>
    <property type="molecule type" value="Genomic_DNA"/>
</dbReference>
<dbReference type="PANTHER" id="PTHR35446">
    <property type="entry name" value="SI:CH211-175M2.5"/>
    <property type="match status" value="1"/>
</dbReference>
<dbReference type="NCBIfam" id="TIGR00778">
    <property type="entry name" value="ahpD_dom"/>
    <property type="match status" value="1"/>
</dbReference>
<accession>A0A0B6SBB6</accession>
<keyword evidence="3" id="KW-1185">Reference proteome</keyword>
<dbReference type="PANTHER" id="PTHR35446:SF3">
    <property type="entry name" value="CMD DOMAIN-CONTAINING PROTEIN"/>
    <property type="match status" value="1"/>
</dbReference>
<dbReference type="Proteomes" id="UP000031838">
    <property type="component" value="Chromosome 2"/>
</dbReference>
<dbReference type="KEGG" id="bgp:BGL_2c14940"/>
<evidence type="ECO:0000313" key="2">
    <source>
        <dbReference type="EMBL" id="AJK49561.1"/>
    </source>
</evidence>
<proteinExistence type="predicted"/>
<dbReference type="GO" id="GO:0051920">
    <property type="term" value="F:peroxiredoxin activity"/>
    <property type="evidence" value="ECO:0007669"/>
    <property type="project" value="InterPro"/>
</dbReference>
<dbReference type="Pfam" id="PF02627">
    <property type="entry name" value="CMD"/>
    <property type="match status" value="1"/>
</dbReference>
<dbReference type="InterPro" id="IPR003779">
    <property type="entry name" value="CMD-like"/>
</dbReference>
<dbReference type="HOGENOM" id="CLU_082760_5_0_4"/>
<dbReference type="InterPro" id="IPR029032">
    <property type="entry name" value="AhpD-like"/>
</dbReference>